<organism evidence="5">
    <name type="scientific">Cyprideis torosa</name>
    <dbReference type="NCBI Taxonomy" id="163714"/>
    <lineage>
        <taxon>Eukaryota</taxon>
        <taxon>Metazoa</taxon>
        <taxon>Ecdysozoa</taxon>
        <taxon>Arthropoda</taxon>
        <taxon>Crustacea</taxon>
        <taxon>Oligostraca</taxon>
        <taxon>Ostracoda</taxon>
        <taxon>Podocopa</taxon>
        <taxon>Podocopida</taxon>
        <taxon>Cytherocopina</taxon>
        <taxon>Cytheroidea</taxon>
        <taxon>Cytherideidae</taxon>
        <taxon>Cyprideis</taxon>
    </lineage>
</organism>
<evidence type="ECO:0000256" key="1">
    <source>
        <dbReference type="ARBA" id="ARBA00022723"/>
    </source>
</evidence>
<dbReference type="GO" id="GO:0015629">
    <property type="term" value="C:actin cytoskeleton"/>
    <property type="evidence" value="ECO:0007669"/>
    <property type="project" value="TreeGrafter"/>
</dbReference>
<feature type="region of interest" description="Disordered" evidence="4">
    <location>
        <begin position="577"/>
        <end position="618"/>
    </location>
</feature>
<protein>
    <submittedName>
        <fullName evidence="5">Uncharacterized protein</fullName>
    </submittedName>
</protein>
<dbReference type="SMART" id="SM00153">
    <property type="entry name" value="VHP"/>
    <property type="match status" value="1"/>
</dbReference>
<dbReference type="InterPro" id="IPR003128">
    <property type="entry name" value="Villin_headpiece"/>
</dbReference>
<dbReference type="Pfam" id="PF00412">
    <property type="entry name" value="LIM"/>
    <property type="match status" value="3"/>
</dbReference>
<dbReference type="InterPro" id="IPR001781">
    <property type="entry name" value="Znf_LIM"/>
</dbReference>
<dbReference type="InterPro" id="IPR051618">
    <property type="entry name" value="Actin-binding_LIM"/>
</dbReference>
<dbReference type="PROSITE" id="PS51089">
    <property type="entry name" value="HP"/>
    <property type="match status" value="1"/>
</dbReference>
<dbReference type="PANTHER" id="PTHR24213">
    <property type="entry name" value="ACTIN-BINDING LIM PROTEIN"/>
    <property type="match status" value="1"/>
</dbReference>
<dbReference type="AlphaFoldDB" id="A0A7R8ZKE9"/>
<dbReference type="SMART" id="SM00132">
    <property type="entry name" value="LIM"/>
    <property type="match status" value="4"/>
</dbReference>
<evidence type="ECO:0000256" key="2">
    <source>
        <dbReference type="ARBA" id="ARBA00022833"/>
    </source>
</evidence>
<dbReference type="Gene3D" id="1.10.950.10">
    <property type="entry name" value="Villin headpiece domain"/>
    <property type="match status" value="1"/>
</dbReference>
<feature type="compositionally biased region" description="Polar residues" evidence="4">
    <location>
        <begin position="589"/>
        <end position="605"/>
    </location>
</feature>
<proteinExistence type="predicted"/>
<feature type="region of interest" description="Disordered" evidence="4">
    <location>
        <begin position="347"/>
        <end position="477"/>
    </location>
</feature>
<dbReference type="OrthoDB" id="1746725at2759"/>
<name>A0A7R8ZKE9_9CRUS</name>
<dbReference type="CDD" id="cd09327">
    <property type="entry name" value="LIM1_abLIM"/>
    <property type="match status" value="1"/>
</dbReference>
<feature type="compositionally biased region" description="Low complexity" evidence="4">
    <location>
        <begin position="369"/>
        <end position="378"/>
    </location>
</feature>
<dbReference type="Pfam" id="PF02209">
    <property type="entry name" value="VHP"/>
    <property type="match status" value="1"/>
</dbReference>
<keyword evidence="1" id="KW-0479">Metal-binding</keyword>
<accession>A0A7R8ZKE9</accession>
<dbReference type="SUPFAM" id="SSF57716">
    <property type="entry name" value="Glucocorticoid receptor-like (DNA-binding domain)"/>
    <property type="match status" value="5"/>
</dbReference>
<dbReference type="GO" id="GO:0007010">
    <property type="term" value="P:cytoskeleton organization"/>
    <property type="evidence" value="ECO:0007669"/>
    <property type="project" value="InterPro"/>
</dbReference>
<evidence type="ECO:0000313" key="5">
    <source>
        <dbReference type="EMBL" id="CAD7227884.1"/>
    </source>
</evidence>
<dbReference type="CDD" id="cd09328">
    <property type="entry name" value="LIM2_abLIM"/>
    <property type="match status" value="1"/>
</dbReference>
<evidence type="ECO:0000256" key="3">
    <source>
        <dbReference type="ARBA" id="ARBA00023038"/>
    </source>
</evidence>
<evidence type="ECO:0000256" key="4">
    <source>
        <dbReference type="SAM" id="MobiDB-lite"/>
    </source>
</evidence>
<sequence>MAKGKLKALCGQCNKKCSGEVLRVQDKYFHPGCFQCKVCHRALAQGGFFCHEGQFFCPEDYQRQAGTKCAGCGEFVEGEVVSALGKYFHQRCFVCCRCRQPFPAGEKVNLAGGTDCICMRCISSVARDPSLSPNHRSHSAHPALMTQSNGDARPRCAGCRQALRDRDPSLVALEKQWHVRCFRCEECHAVLHGEYMGKGGKVYCQEDYQRLFGVKCQHCKRVISGRVIQTGLGEGVNLYFHPTCAKCSKCGGIFGDGEDMLMQGTAIWHPRCGPYASNLFDPRDRRGYAGSDYDGISTASETHSVVGRPISPGLFLRDYSNPYISDEMQRFPIYSYLTAEPSQGYLKRPIHPYDKTPKSPQFHRPQSVGSTRSPGTPRSRSRQGHRSAMDTLVDAIRTETPRDQSPGPAVDNSEPILLSRMPAAKPPKENEPAKIERDDFPAPPFPYTDPERRRRWSGKAGVNEAEDDEEDAKENEDPKLIREKDGLSKLQGKGISKVFLKDVIEREKLRARQLANLDPRRASRVPNAKMEPKERLRYAAPQHASPSRVTDHHLPWTEEEEFDRSLSIRSSVGRSLGILPTYHRPPGSARSSGRKSYTMHPQTAHSVPGSARQPDTSLDLSTDVSCEKLDDSMGSIRGVGVPNSETFASSGGGTLPLPVPVVGPGYASQYMRQSLPNMIEDDMVDGTGEPPKIYPAHLLFTTNYRLPVDVNRCHLERHLTDSDFEIIFNMSRLEFYRLPLWRRNDLKKRARLF</sequence>
<feature type="compositionally biased region" description="Acidic residues" evidence="4">
    <location>
        <begin position="464"/>
        <end position="474"/>
    </location>
</feature>
<keyword evidence="2" id="KW-0862">Zinc</keyword>
<dbReference type="FunFam" id="2.10.110.10:FF:000055">
    <property type="entry name" value="Actin binding LIM protein 1"/>
    <property type="match status" value="1"/>
</dbReference>
<dbReference type="PANTHER" id="PTHR24213:SF9">
    <property type="entry name" value="UNCOORDINATED 115A, ISOFORM B-RELATED"/>
    <property type="match status" value="1"/>
</dbReference>
<dbReference type="EMBL" id="OB661293">
    <property type="protein sequence ID" value="CAD7227884.1"/>
    <property type="molecule type" value="Genomic_DNA"/>
</dbReference>
<dbReference type="PROSITE" id="PS50023">
    <property type="entry name" value="LIM_DOMAIN_2"/>
    <property type="match status" value="3"/>
</dbReference>
<dbReference type="PROSITE" id="PS00478">
    <property type="entry name" value="LIM_DOMAIN_1"/>
    <property type="match status" value="4"/>
</dbReference>
<reference evidence="5" key="1">
    <citation type="submission" date="2020-11" db="EMBL/GenBank/DDBJ databases">
        <authorList>
            <person name="Tran Van P."/>
        </authorList>
    </citation>
    <scope>NUCLEOTIDE SEQUENCE</scope>
</reference>
<dbReference type="InterPro" id="IPR036886">
    <property type="entry name" value="Villin_headpiece_dom_sf"/>
</dbReference>
<gene>
    <name evidence="5" type="ORF">CTOB1V02_LOCUS5778</name>
</gene>
<feature type="compositionally biased region" description="Basic and acidic residues" evidence="4">
    <location>
        <begin position="426"/>
        <end position="440"/>
    </location>
</feature>
<dbReference type="FunFam" id="2.10.110.10:FF:000003">
    <property type="entry name" value="actin-binding LIM protein 1 isoform X1"/>
    <property type="match status" value="1"/>
</dbReference>
<dbReference type="GO" id="GO:0051015">
    <property type="term" value="F:actin filament binding"/>
    <property type="evidence" value="ECO:0007669"/>
    <property type="project" value="TreeGrafter"/>
</dbReference>
<dbReference type="GO" id="GO:0030032">
    <property type="term" value="P:lamellipodium assembly"/>
    <property type="evidence" value="ECO:0007669"/>
    <property type="project" value="TreeGrafter"/>
</dbReference>
<dbReference type="SUPFAM" id="SSF47050">
    <property type="entry name" value="VHP, Villin headpiece domain"/>
    <property type="match status" value="1"/>
</dbReference>
<dbReference type="Gene3D" id="2.10.110.10">
    <property type="entry name" value="Cysteine Rich Protein"/>
    <property type="match status" value="4"/>
</dbReference>
<dbReference type="FunFam" id="2.10.110.10:FF:000075">
    <property type="entry name" value="Actin-binding lim protein 1"/>
    <property type="match status" value="1"/>
</dbReference>
<dbReference type="GO" id="GO:0046872">
    <property type="term" value="F:metal ion binding"/>
    <property type="evidence" value="ECO:0007669"/>
    <property type="project" value="UniProtKB-KW"/>
</dbReference>
<keyword evidence="3" id="KW-0440">LIM domain</keyword>